<dbReference type="RefSeq" id="WP_191697851.1">
    <property type="nucleotide sequence ID" value="NZ_JACSQO010000012.1"/>
</dbReference>
<reference evidence="2 3" key="1">
    <citation type="submission" date="2020-08" db="EMBL/GenBank/DDBJ databases">
        <title>A Genomic Blueprint of the Chicken Gut Microbiome.</title>
        <authorList>
            <person name="Gilroy R."/>
            <person name="Ravi A."/>
            <person name="Getino M."/>
            <person name="Pursley I."/>
            <person name="Horton D.L."/>
            <person name="Alikhan N.-F."/>
            <person name="Baker D."/>
            <person name="Gharbi K."/>
            <person name="Hall N."/>
            <person name="Watson M."/>
            <person name="Adriaenssens E.M."/>
            <person name="Foster-Nyarko E."/>
            <person name="Jarju S."/>
            <person name="Secka A."/>
            <person name="Antonio M."/>
            <person name="Oren A."/>
            <person name="Chaudhuri R."/>
            <person name="La Ragione R.M."/>
            <person name="Hildebrand F."/>
            <person name="Pallen M.J."/>
        </authorList>
    </citation>
    <scope>NUCLEOTIDE SEQUENCE [LARGE SCALE GENOMIC DNA]</scope>
    <source>
        <strain evidence="2 3">Sa2BUA9</strain>
    </source>
</reference>
<comment type="caution">
    <text evidence="2">The sequence shown here is derived from an EMBL/GenBank/DDBJ whole genome shotgun (WGS) entry which is preliminary data.</text>
</comment>
<evidence type="ECO:0000256" key="1">
    <source>
        <dbReference type="SAM" id="Phobius"/>
    </source>
</evidence>
<feature type="transmembrane region" description="Helical" evidence="1">
    <location>
        <begin position="44"/>
        <end position="64"/>
    </location>
</feature>
<proteinExistence type="predicted"/>
<dbReference type="InterPro" id="IPR025671">
    <property type="entry name" value="HXXEE"/>
</dbReference>
<organism evidence="2 3">
    <name type="scientific">Psychrobacillus faecigallinarum</name>
    <dbReference type="NCBI Taxonomy" id="2762235"/>
    <lineage>
        <taxon>Bacteria</taxon>
        <taxon>Bacillati</taxon>
        <taxon>Bacillota</taxon>
        <taxon>Bacilli</taxon>
        <taxon>Bacillales</taxon>
        <taxon>Bacillaceae</taxon>
        <taxon>Psychrobacillus</taxon>
    </lineage>
</organism>
<keyword evidence="1" id="KW-1133">Transmembrane helix</keyword>
<dbReference type="Proteomes" id="UP000640786">
    <property type="component" value="Unassembled WGS sequence"/>
</dbReference>
<feature type="transmembrane region" description="Helical" evidence="1">
    <location>
        <begin position="76"/>
        <end position="99"/>
    </location>
</feature>
<dbReference type="EMBL" id="JACSQO010000012">
    <property type="protein sequence ID" value="MBD7946010.1"/>
    <property type="molecule type" value="Genomic_DNA"/>
</dbReference>
<evidence type="ECO:0000313" key="2">
    <source>
        <dbReference type="EMBL" id="MBD7946010.1"/>
    </source>
</evidence>
<keyword evidence="3" id="KW-1185">Reference proteome</keyword>
<name>A0ABR8RE89_9BACI</name>
<evidence type="ECO:0000313" key="3">
    <source>
        <dbReference type="Proteomes" id="UP000640786"/>
    </source>
</evidence>
<gene>
    <name evidence="2" type="ORF">H9650_18050</name>
</gene>
<feature type="transmembrane region" description="Helical" evidence="1">
    <location>
        <begin position="137"/>
        <end position="161"/>
    </location>
</feature>
<keyword evidence="1" id="KW-0812">Transmembrane</keyword>
<accession>A0ABR8RE89</accession>
<dbReference type="Pfam" id="PF13787">
    <property type="entry name" value="HXXEE"/>
    <property type="match status" value="1"/>
</dbReference>
<protein>
    <submittedName>
        <fullName evidence="2">HXXEE domain-containing protein</fullName>
    </submittedName>
</protein>
<keyword evidence="1" id="KW-0472">Membrane</keyword>
<feature type="transmembrane region" description="Helical" evidence="1">
    <location>
        <begin position="105"/>
        <end position="125"/>
    </location>
</feature>
<sequence>MEDIKIKKLLWMFPIVFLLHDVEEILTVEKFILPLPFQVTEEEFTLAFSLLWVIVTVGCLVTAANKRFLGMAPSSFLMLMVGGIFLANGIGHVLQGIFFQRYVPGLITAVIFLIPFCVYSIRVLLLNKMIKGKQIPLYIMLGFILQTPFAFTALLIAKYLLS</sequence>